<name>A0A067CZI9_CITSI</name>
<dbReference type="GO" id="GO:0006355">
    <property type="term" value="P:regulation of DNA-templated transcription"/>
    <property type="evidence" value="ECO:0007669"/>
    <property type="project" value="InterPro"/>
</dbReference>
<dbReference type="Pfam" id="PF02365">
    <property type="entry name" value="NAM"/>
    <property type="match status" value="1"/>
</dbReference>
<dbReference type="PROSITE" id="PS51005">
    <property type="entry name" value="NAC"/>
    <property type="match status" value="1"/>
</dbReference>
<dbReference type="AlphaFoldDB" id="A0A067CZI9"/>
<dbReference type="InterPro" id="IPR003441">
    <property type="entry name" value="NAC-dom"/>
</dbReference>
<dbReference type="SMR" id="A0A067CZI9"/>
<organism evidence="6 7">
    <name type="scientific">Citrus sinensis</name>
    <name type="common">Sweet orange</name>
    <name type="synonym">Citrus aurantium var. sinensis</name>
    <dbReference type="NCBI Taxonomy" id="2711"/>
    <lineage>
        <taxon>Eukaryota</taxon>
        <taxon>Viridiplantae</taxon>
        <taxon>Streptophyta</taxon>
        <taxon>Embryophyta</taxon>
        <taxon>Tracheophyta</taxon>
        <taxon>Spermatophyta</taxon>
        <taxon>Magnoliopsida</taxon>
        <taxon>eudicotyledons</taxon>
        <taxon>Gunneridae</taxon>
        <taxon>Pentapetalae</taxon>
        <taxon>rosids</taxon>
        <taxon>malvids</taxon>
        <taxon>Sapindales</taxon>
        <taxon>Rutaceae</taxon>
        <taxon>Aurantioideae</taxon>
        <taxon>Citrus</taxon>
    </lineage>
</organism>
<dbReference type="Proteomes" id="UP000027120">
    <property type="component" value="Unassembled WGS sequence"/>
</dbReference>
<dbReference type="Gene3D" id="2.170.150.80">
    <property type="entry name" value="NAC domain"/>
    <property type="match status" value="1"/>
</dbReference>
<keyword evidence="4" id="KW-0539">Nucleus</keyword>
<keyword evidence="1" id="KW-0805">Transcription regulation</keyword>
<dbReference type="PANTHER" id="PTHR31719">
    <property type="entry name" value="NAC TRANSCRIPTION FACTOR 56"/>
    <property type="match status" value="1"/>
</dbReference>
<feature type="non-terminal residue" evidence="6">
    <location>
        <position position="227"/>
    </location>
</feature>
<dbReference type="STRING" id="2711.A0A067CZI9"/>
<dbReference type="GO" id="GO:0003677">
    <property type="term" value="F:DNA binding"/>
    <property type="evidence" value="ECO:0007669"/>
    <property type="project" value="UniProtKB-KW"/>
</dbReference>
<dbReference type="EMBL" id="KK796728">
    <property type="protein sequence ID" value="KDO35928.1"/>
    <property type="molecule type" value="Genomic_DNA"/>
</dbReference>
<evidence type="ECO:0000256" key="2">
    <source>
        <dbReference type="ARBA" id="ARBA00023125"/>
    </source>
</evidence>
<evidence type="ECO:0000259" key="5">
    <source>
        <dbReference type="PROSITE" id="PS51005"/>
    </source>
</evidence>
<dbReference type="eggNOG" id="ENOG502RYAE">
    <property type="taxonomic scope" value="Eukaryota"/>
</dbReference>
<feature type="domain" description="NAC" evidence="5">
    <location>
        <begin position="52"/>
        <end position="205"/>
    </location>
</feature>
<sequence>EEFQYFKKSKPITKASTFHIVPVKYINSPSLSYIRSRKKYLIINMCDRTINLPPGFKFLPTDEELVLHFLYPKASLLPCHPNIIPELNPQLHDPWQLNGRALCSGNRWYFFSQIEDKRVTGNGYWKQLDFEEPVINSAGKKIGMKKYFVFCVGEAPLGVETNWIMQEYHLCSCGASANKSYKRRGNRILVSEGCCKWVLCRVYEEDGNSKGFCHGDDDDDDNGTELS</sequence>
<evidence type="ECO:0000313" key="7">
    <source>
        <dbReference type="Proteomes" id="UP000027120"/>
    </source>
</evidence>
<keyword evidence="7" id="KW-1185">Reference proteome</keyword>
<evidence type="ECO:0000313" key="6">
    <source>
        <dbReference type="EMBL" id="KDO35928.1"/>
    </source>
</evidence>
<dbReference type="SUPFAM" id="SSF101941">
    <property type="entry name" value="NAC domain"/>
    <property type="match status" value="1"/>
</dbReference>
<dbReference type="PANTHER" id="PTHR31719:SF85">
    <property type="entry name" value="NAC DOMAIN-CONTAINING PROTEIN"/>
    <property type="match status" value="1"/>
</dbReference>
<evidence type="ECO:0000256" key="1">
    <source>
        <dbReference type="ARBA" id="ARBA00023015"/>
    </source>
</evidence>
<dbReference type="PaxDb" id="2711-XP_006465056.1"/>
<reference evidence="6 7" key="1">
    <citation type="submission" date="2014-04" db="EMBL/GenBank/DDBJ databases">
        <authorList>
            <consortium name="International Citrus Genome Consortium"/>
            <person name="Gmitter F."/>
            <person name="Chen C."/>
            <person name="Farmerie W."/>
            <person name="Harkins T."/>
            <person name="Desany B."/>
            <person name="Mohiuddin M."/>
            <person name="Kodira C."/>
            <person name="Borodovsky M."/>
            <person name="Lomsadze A."/>
            <person name="Burns P."/>
            <person name="Jenkins J."/>
            <person name="Prochnik S."/>
            <person name="Shu S."/>
            <person name="Chapman J."/>
            <person name="Pitluck S."/>
            <person name="Schmutz J."/>
            <person name="Rokhsar D."/>
        </authorList>
    </citation>
    <scope>NUCLEOTIDE SEQUENCE</scope>
</reference>
<accession>A0A067CZI9</accession>
<protein>
    <recommendedName>
        <fullName evidence="5">NAC domain-containing protein</fullName>
    </recommendedName>
</protein>
<keyword evidence="2" id="KW-0238">DNA-binding</keyword>
<evidence type="ECO:0000256" key="4">
    <source>
        <dbReference type="ARBA" id="ARBA00023242"/>
    </source>
</evidence>
<feature type="non-terminal residue" evidence="6">
    <location>
        <position position="1"/>
    </location>
</feature>
<proteinExistence type="predicted"/>
<gene>
    <name evidence="6" type="ORF">CISIN_1g045827mg</name>
</gene>
<dbReference type="GO" id="GO:0048731">
    <property type="term" value="P:system development"/>
    <property type="evidence" value="ECO:0000318"/>
    <property type="project" value="GO_Central"/>
</dbReference>
<keyword evidence="3" id="KW-0804">Transcription</keyword>
<evidence type="ECO:0000256" key="3">
    <source>
        <dbReference type="ARBA" id="ARBA00023163"/>
    </source>
</evidence>
<dbReference type="InterPro" id="IPR036093">
    <property type="entry name" value="NAC_dom_sf"/>
</dbReference>